<reference evidence="2 3" key="1">
    <citation type="journal article" date="2013" name="Genome Announc.">
        <title>Draft genome sequences for three mercury-methylating, sulfate-reducing bacteria.</title>
        <authorList>
            <person name="Brown S.D."/>
            <person name="Hurt R.A.Jr."/>
            <person name="Gilmour C.C."/>
            <person name="Elias D.A."/>
        </authorList>
    </citation>
    <scope>NUCLEOTIDE SEQUENCE [LARGE SCALE GENOMIC DNA]</scope>
    <source>
        <strain evidence="2 3">DSM 16529</strain>
    </source>
</reference>
<keyword evidence="1" id="KW-0812">Transmembrane</keyword>
<gene>
    <name evidence="2" type="ORF">dsat_1322</name>
</gene>
<feature type="transmembrane region" description="Helical" evidence="1">
    <location>
        <begin position="145"/>
        <end position="163"/>
    </location>
</feature>
<dbReference type="eggNOG" id="ENOG50349GI">
    <property type="taxonomic scope" value="Bacteria"/>
</dbReference>
<evidence type="ECO:0000313" key="2">
    <source>
        <dbReference type="EMBL" id="EPR30600.1"/>
    </source>
</evidence>
<accession>S7T259</accession>
<dbReference type="PATRIC" id="fig|1121439.3.peg.2704"/>
<feature type="transmembrane region" description="Helical" evidence="1">
    <location>
        <begin position="45"/>
        <end position="63"/>
    </location>
</feature>
<sequence length="246" mass="26552">MPGFSALHALPRGSSGRFLLALDARPKLFLAVVAGLTLWRLPLEGLALVGLFAAVICSALGGFRGANRGLWRGYLFFVVFWAALKVLLDVVGGAAADGAFLAAVDLATRLVVLLLLGLSLALSASPRRLGVAVAWFLRPVLGRRAFMTALSLALMIHFLPLAWQTASGLARGLVMRWPGCPWRQRIVLVPRALVRVLSRATWTQALAVAARGLERPEAWLPERRARLAEWGMAVVPALALAWGAYF</sequence>
<name>S7T259_9BACT</name>
<dbReference type="EMBL" id="ATHI01000031">
    <property type="protein sequence ID" value="EPR30600.1"/>
    <property type="molecule type" value="Genomic_DNA"/>
</dbReference>
<organism evidence="2 3">
    <name type="scientific">Alkalidesulfovibrio alkalitolerans DSM 16529</name>
    <dbReference type="NCBI Taxonomy" id="1121439"/>
    <lineage>
        <taxon>Bacteria</taxon>
        <taxon>Pseudomonadati</taxon>
        <taxon>Thermodesulfobacteriota</taxon>
        <taxon>Desulfovibrionia</taxon>
        <taxon>Desulfovibrionales</taxon>
        <taxon>Desulfovibrionaceae</taxon>
        <taxon>Alkalidesulfovibrio</taxon>
    </lineage>
</organism>
<dbReference type="Proteomes" id="UP000014975">
    <property type="component" value="Unassembled WGS sequence"/>
</dbReference>
<proteinExistence type="predicted"/>
<protein>
    <submittedName>
        <fullName evidence="2">Uncharacterized protein</fullName>
    </submittedName>
</protein>
<keyword evidence="1" id="KW-1133">Transmembrane helix</keyword>
<feature type="transmembrane region" description="Helical" evidence="1">
    <location>
        <begin position="70"/>
        <end position="88"/>
    </location>
</feature>
<keyword evidence="3" id="KW-1185">Reference proteome</keyword>
<evidence type="ECO:0000313" key="3">
    <source>
        <dbReference type="Proteomes" id="UP000014975"/>
    </source>
</evidence>
<dbReference type="RefSeq" id="WP_020888019.1">
    <property type="nucleotide sequence ID" value="NZ_ATHI01000031.1"/>
</dbReference>
<dbReference type="STRING" id="1121439.dsat_1322"/>
<comment type="caution">
    <text evidence="2">The sequence shown here is derived from an EMBL/GenBank/DDBJ whole genome shotgun (WGS) entry which is preliminary data.</text>
</comment>
<evidence type="ECO:0000256" key="1">
    <source>
        <dbReference type="SAM" id="Phobius"/>
    </source>
</evidence>
<feature type="transmembrane region" description="Helical" evidence="1">
    <location>
        <begin position="100"/>
        <end position="124"/>
    </location>
</feature>
<dbReference type="AlphaFoldDB" id="S7T259"/>
<dbReference type="OrthoDB" id="5454376at2"/>
<keyword evidence="1" id="KW-0472">Membrane</keyword>